<dbReference type="AlphaFoldDB" id="A0A543AX04"/>
<proteinExistence type="predicted"/>
<evidence type="ECO:0000313" key="3">
    <source>
        <dbReference type="EMBL" id="TQL77102.1"/>
    </source>
</evidence>
<keyword evidence="2" id="KW-0472">Membrane</keyword>
<feature type="compositionally biased region" description="Pro residues" evidence="1">
    <location>
        <begin position="43"/>
        <end position="57"/>
    </location>
</feature>
<dbReference type="InParanoid" id="A0A543AX04"/>
<organism evidence="3 4">
    <name type="scientific">Stackebrandtia endophytica</name>
    <dbReference type="NCBI Taxonomy" id="1496996"/>
    <lineage>
        <taxon>Bacteria</taxon>
        <taxon>Bacillati</taxon>
        <taxon>Actinomycetota</taxon>
        <taxon>Actinomycetes</taxon>
        <taxon>Glycomycetales</taxon>
        <taxon>Glycomycetaceae</taxon>
        <taxon>Stackebrandtia</taxon>
    </lineage>
</organism>
<protein>
    <recommendedName>
        <fullName evidence="5">Collagen triple helix repeat protein</fullName>
    </recommendedName>
</protein>
<name>A0A543AX04_9ACTN</name>
<keyword evidence="2" id="KW-1133">Transmembrane helix</keyword>
<keyword evidence="2" id="KW-0812">Transmembrane</keyword>
<reference evidence="3 4" key="1">
    <citation type="submission" date="2019-06" db="EMBL/GenBank/DDBJ databases">
        <title>Sequencing the genomes of 1000 actinobacteria strains.</title>
        <authorList>
            <person name="Klenk H.-P."/>
        </authorList>
    </citation>
    <scope>NUCLEOTIDE SEQUENCE [LARGE SCALE GENOMIC DNA]</scope>
    <source>
        <strain evidence="3 4">DSM 45928</strain>
    </source>
</reference>
<dbReference type="Proteomes" id="UP000317043">
    <property type="component" value="Unassembled WGS sequence"/>
</dbReference>
<comment type="caution">
    <text evidence="3">The sequence shown here is derived from an EMBL/GenBank/DDBJ whole genome shotgun (WGS) entry which is preliminary data.</text>
</comment>
<accession>A0A543AX04</accession>
<keyword evidence="4" id="KW-1185">Reference proteome</keyword>
<gene>
    <name evidence="3" type="ORF">FB566_2651</name>
</gene>
<feature type="compositionally biased region" description="Low complexity" evidence="1">
    <location>
        <begin position="80"/>
        <end position="93"/>
    </location>
</feature>
<dbReference type="EMBL" id="VFOW01000001">
    <property type="protein sequence ID" value="TQL77102.1"/>
    <property type="molecule type" value="Genomic_DNA"/>
</dbReference>
<evidence type="ECO:0000256" key="1">
    <source>
        <dbReference type="SAM" id="MobiDB-lite"/>
    </source>
</evidence>
<evidence type="ECO:0008006" key="5">
    <source>
        <dbReference type="Google" id="ProtNLM"/>
    </source>
</evidence>
<dbReference type="RefSeq" id="WP_142039487.1">
    <property type="nucleotide sequence ID" value="NZ_JBHTGS010000001.1"/>
</dbReference>
<feature type="transmembrane region" description="Helical" evidence="2">
    <location>
        <begin position="112"/>
        <end position="135"/>
    </location>
</feature>
<evidence type="ECO:0000313" key="4">
    <source>
        <dbReference type="Proteomes" id="UP000317043"/>
    </source>
</evidence>
<sequence>MNQPPGRYPHGPHQAVNHPPAGGFPGQLPPSPPEGTTASRLNLPPPPVFTGPPPPLESEPGRPGGPGYPGPPGGSGHPGYSGHPGFPGHSGHPGFPGGPGFPPPPPRRNNTAMILVIVLVGVAVLGGGAAAVWFFTSGGGGSTDTLPTSYEQQVDPAAVESSYTFDYAEGHDFCGQLMLEPVESMVVIESVTESSATPYGDQTGGLTCRLQLTGGDRYAGEITGSFSLWITVNDSEDTARTFFDYETDYQEEKGATGQPVEGLGAEAYSYQQVENNTSFTNVIALGGNMSLSAQYVLRATEIDTLTPEVMINVMIDVANDALAKF</sequence>
<evidence type="ECO:0000256" key="2">
    <source>
        <dbReference type="SAM" id="Phobius"/>
    </source>
</evidence>
<feature type="region of interest" description="Disordered" evidence="1">
    <location>
        <begin position="1"/>
        <end position="106"/>
    </location>
</feature>